<feature type="transmembrane region" description="Helical" evidence="3">
    <location>
        <begin position="390"/>
        <end position="414"/>
    </location>
</feature>
<feature type="transmembrane region" description="Helical" evidence="3">
    <location>
        <begin position="227"/>
        <end position="250"/>
    </location>
</feature>
<keyword evidence="5" id="KW-1185">Reference proteome</keyword>
<evidence type="ECO:0000256" key="1">
    <source>
        <dbReference type="ARBA" id="ARBA00010199"/>
    </source>
</evidence>
<evidence type="ECO:0000313" key="4">
    <source>
        <dbReference type="EMBL" id="CAI2365817.1"/>
    </source>
</evidence>
<organism evidence="4 5">
    <name type="scientific">Euplotes crassus</name>
    <dbReference type="NCBI Taxonomy" id="5936"/>
    <lineage>
        <taxon>Eukaryota</taxon>
        <taxon>Sar</taxon>
        <taxon>Alveolata</taxon>
        <taxon>Ciliophora</taxon>
        <taxon>Intramacronucleata</taxon>
        <taxon>Spirotrichea</taxon>
        <taxon>Hypotrichia</taxon>
        <taxon>Euplotida</taxon>
        <taxon>Euplotidae</taxon>
        <taxon>Moneuplotes</taxon>
    </lineage>
</organism>
<feature type="transmembrane region" description="Helical" evidence="3">
    <location>
        <begin position="82"/>
        <end position="101"/>
    </location>
</feature>
<dbReference type="PANTHER" id="PTHR11206">
    <property type="entry name" value="MULTIDRUG RESISTANCE PROTEIN"/>
    <property type="match status" value="1"/>
</dbReference>
<evidence type="ECO:0000256" key="2">
    <source>
        <dbReference type="SAM" id="MobiDB-lite"/>
    </source>
</evidence>
<dbReference type="AlphaFoldDB" id="A0AAD1XCT5"/>
<feature type="transmembrane region" description="Helical" evidence="3">
    <location>
        <begin position="305"/>
        <end position="329"/>
    </location>
</feature>
<dbReference type="Proteomes" id="UP001295684">
    <property type="component" value="Unassembled WGS sequence"/>
</dbReference>
<feature type="transmembrane region" description="Helical" evidence="3">
    <location>
        <begin position="271"/>
        <end position="299"/>
    </location>
</feature>
<protein>
    <submittedName>
        <fullName evidence="4">Uncharacterized protein</fullName>
    </submittedName>
</protein>
<feature type="transmembrane region" description="Helical" evidence="3">
    <location>
        <begin position="451"/>
        <end position="468"/>
    </location>
</feature>
<gene>
    <name evidence="4" type="ORF">ECRASSUSDP1_LOCUS7100</name>
</gene>
<name>A0AAD1XCT5_EUPCR</name>
<feature type="region of interest" description="Disordered" evidence="2">
    <location>
        <begin position="1"/>
        <end position="31"/>
    </location>
</feature>
<proteinExistence type="inferred from homology"/>
<evidence type="ECO:0000313" key="5">
    <source>
        <dbReference type="Proteomes" id="UP001295684"/>
    </source>
</evidence>
<keyword evidence="3" id="KW-0472">Membrane</keyword>
<keyword evidence="3" id="KW-0812">Transmembrane</keyword>
<feature type="transmembrane region" description="Helical" evidence="3">
    <location>
        <begin position="133"/>
        <end position="156"/>
    </location>
</feature>
<feature type="transmembrane region" description="Helical" evidence="3">
    <location>
        <begin position="350"/>
        <end position="378"/>
    </location>
</feature>
<dbReference type="EMBL" id="CAMPGE010006904">
    <property type="protein sequence ID" value="CAI2365817.1"/>
    <property type="molecule type" value="Genomic_DNA"/>
</dbReference>
<evidence type="ECO:0000256" key="3">
    <source>
        <dbReference type="SAM" id="Phobius"/>
    </source>
</evidence>
<sequence length="494" mass="56470">MKDPPDRSKQDDDFEMTELSDHEHESETSSNNIHSIDEISYIFLLIIAMKKALPLSLSLVANVGSLTFISCTMSRMTRNQDILGAVGLGNMTLNLILRSYIFGFNNSLMSSLSQAYRTGQYSKMGHIINKSKILFLLCMIPLMIFLFFIYRILLLFGLNERVASNTQFYVRIGMIAFVFHLYFDVYRKMLNSIGLSYVHSSVPYISFGLHIFWCFSLITYFDLGLVGAAISVNIQSLTNLAILYLIVRWFGYGKEISKPMSKEAFEGWSEFLVKGIPSFLLQLISYMSIEIIILLSGAIDTEILIANSALVNLLYLMYLYIYGAVQALSPMITTEIREGNKKGAERIINTLILFGVVFTFISLLILHCFKHFIFYLYTPQESIIEKMDKIVYIYSLALALNNMKDTLVGVIIGLGIQNKTVAFNLVSYLLLGIPLSYYLSLSHHWTNSGPWLGISLANFLNVIYYLYLCKGIDLQWFVQQYRRKYLRVSRISLD</sequence>
<reference evidence="4" key="1">
    <citation type="submission" date="2023-07" db="EMBL/GenBank/DDBJ databases">
        <authorList>
            <consortium name="AG Swart"/>
            <person name="Singh M."/>
            <person name="Singh A."/>
            <person name="Seah K."/>
            <person name="Emmerich C."/>
        </authorList>
    </citation>
    <scope>NUCLEOTIDE SEQUENCE</scope>
    <source>
        <strain evidence="4">DP1</strain>
    </source>
</reference>
<dbReference type="InterPro" id="IPR002528">
    <property type="entry name" value="MATE_fam"/>
</dbReference>
<dbReference type="GO" id="GO:0016020">
    <property type="term" value="C:membrane"/>
    <property type="evidence" value="ECO:0007669"/>
    <property type="project" value="InterPro"/>
</dbReference>
<comment type="caution">
    <text evidence="4">The sequence shown here is derived from an EMBL/GenBank/DDBJ whole genome shotgun (WGS) entry which is preliminary data.</text>
</comment>
<accession>A0AAD1XCT5</accession>
<keyword evidence="3" id="KW-1133">Transmembrane helix</keyword>
<dbReference type="GO" id="GO:0015297">
    <property type="term" value="F:antiporter activity"/>
    <property type="evidence" value="ECO:0007669"/>
    <property type="project" value="InterPro"/>
</dbReference>
<feature type="transmembrane region" description="Helical" evidence="3">
    <location>
        <begin position="421"/>
        <end position="439"/>
    </location>
</feature>
<dbReference type="Pfam" id="PF01554">
    <property type="entry name" value="MatE"/>
    <property type="match status" value="2"/>
</dbReference>
<feature type="compositionally biased region" description="Basic and acidic residues" evidence="2">
    <location>
        <begin position="1"/>
        <end position="11"/>
    </location>
</feature>
<comment type="similarity">
    <text evidence="1">Belongs to the multi antimicrobial extrusion (MATE) (TC 2.A.66.1) family.</text>
</comment>
<dbReference type="GO" id="GO:0042910">
    <property type="term" value="F:xenobiotic transmembrane transporter activity"/>
    <property type="evidence" value="ECO:0007669"/>
    <property type="project" value="InterPro"/>
</dbReference>
<feature type="transmembrane region" description="Helical" evidence="3">
    <location>
        <begin position="197"/>
        <end position="221"/>
    </location>
</feature>
<feature type="transmembrane region" description="Helical" evidence="3">
    <location>
        <begin position="168"/>
        <end position="185"/>
    </location>
</feature>